<dbReference type="EMBL" id="JANPWZ010002168">
    <property type="protein sequence ID" value="KAJ3560897.1"/>
    <property type="molecule type" value="Genomic_DNA"/>
</dbReference>
<sequence>MDTSAPEPTPNNPFGQPSPLNIGSAGQTASPFGKPASSTGPAANPFGQATAQNQAPQAANKSGPYAPGSTKQHPLAEGYITKAMNGQITAFKNQPVVYKWKVNDRYQDQAPPDASMDQQVPGFRKPNGTWCKILFPGGPPAYNKDTEPDPAQYDANVKAAYEQMAATGRFQGGIMPEVPPMREDCIWAL</sequence>
<dbReference type="CDD" id="cd23954">
    <property type="entry name" value="AMO1_CTD"/>
    <property type="match status" value="1"/>
</dbReference>
<feature type="compositionally biased region" description="Polar residues" evidence="1">
    <location>
        <begin position="12"/>
        <end position="41"/>
    </location>
</feature>
<dbReference type="Proteomes" id="UP001148614">
    <property type="component" value="Unassembled WGS sequence"/>
</dbReference>
<feature type="region of interest" description="Disordered" evidence="1">
    <location>
        <begin position="1"/>
        <end position="73"/>
    </location>
</feature>
<proteinExistence type="predicted"/>
<gene>
    <name evidence="2" type="ORF">NPX13_g9143</name>
</gene>
<name>A0A9W8N782_9PEZI</name>
<accession>A0A9W8N782</accession>
<comment type="caution">
    <text evidence="2">The sequence shown here is derived from an EMBL/GenBank/DDBJ whole genome shotgun (WGS) entry which is preliminary data.</text>
</comment>
<protein>
    <submittedName>
        <fullName evidence="2">Uncharacterized protein</fullName>
    </submittedName>
</protein>
<evidence type="ECO:0000256" key="1">
    <source>
        <dbReference type="SAM" id="MobiDB-lite"/>
    </source>
</evidence>
<reference evidence="2" key="1">
    <citation type="submission" date="2022-07" db="EMBL/GenBank/DDBJ databases">
        <title>Genome Sequence of Xylaria arbuscula.</title>
        <authorList>
            <person name="Buettner E."/>
        </authorList>
    </citation>
    <scope>NUCLEOTIDE SEQUENCE</scope>
    <source>
        <strain evidence="2">VT107</strain>
    </source>
</reference>
<dbReference type="AlphaFoldDB" id="A0A9W8N782"/>
<evidence type="ECO:0000313" key="2">
    <source>
        <dbReference type="EMBL" id="KAJ3560897.1"/>
    </source>
</evidence>
<evidence type="ECO:0000313" key="3">
    <source>
        <dbReference type="Proteomes" id="UP001148614"/>
    </source>
</evidence>
<dbReference type="VEuPathDB" id="FungiDB:F4678DRAFT_474612"/>
<feature type="compositionally biased region" description="Low complexity" evidence="1">
    <location>
        <begin position="48"/>
        <end position="60"/>
    </location>
</feature>
<organism evidence="2 3">
    <name type="scientific">Xylaria arbuscula</name>
    <dbReference type="NCBI Taxonomy" id="114810"/>
    <lineage>
        <taxon>Eukaryota</taxon>
        <taxon>Fungi</taxon>
        <taxon>Dikarya</taxon>
        <taxon>Ascomycota</taxon>
        <taxon>Pezizomycotina</taxon>
        <taxon>Sordariomycetes</taxon>
        <taxon>Xylariomycetidae</taxon>
        <taxon>Xylariales</taxon>
        <taxon>Xylariaceae</taxon>
        <taxon>Xylaria</taxon>
    </lineage>
</organism>
<keyword evidence="3" id="KW-1185">Reference proteome</keyword>